<feature type="region of interest" description="Disordered" evidence="1">
    <location>
        <begin position="47"/>
        <end position="94"/>
    </location>
</feature>
<sequence>MEPSDMIRRPSGAPAIYQQQFPVIPPSPFALTDDLFTGLNLKPLFDEYIGEPEEHQPEKQQNIKEDEKRGSADPDASAGPSTPTSAPVKREWKKPPKNYDHLLGGLPDPYPLGTQQVTQLLPFLGVVVLEDKLPPVIPDPPGFVRQDLGSKDFRFAPILDPKSITDVGVVTLREGKARGVKDVVSLFCFETGYRCTGYDLFMIIGYVYSTRMDKRIPDVSRAALHQALINSVKVARREMLKRLAANITPVIELQRLVSLNIPPRRTTTSPSVLLVHPAHLGHREHPYLDRERRGMLVRATDLDPDLGSVRRDMPIARGLKGQSCRRAEMAVSGISLFMKPERQQAMRTNPLRVPKLSSGTMIGSCTITYRGNPQAQALGRAITTICIDGTPPINQHNDIP</sequence>
<dbReference type="EMBL" id="JABELV010000002">
    <property type="protein sequence ID" value="KAG7580010.1"/>
    <property type="molecule type" value="Genomic_DNA"/>
</dbReference>
<dbReference type="Proteomes" id="UP000812966">
    <property type="component" value="Unassembled WGS sequence"/>
</dbReference>
<organism evidence="2 3">
    <name type="scientific">Filobasidium floriforme</name>
    <dbReference type="NCBI Taxonomy" id="5210"/>
    <lineage>
        <taxon>Eukaryota</taxon>
        <taxon>Fungi</taxon>
        <taxon>Dikarya</taxon>
        <taxon>Basidiomycota</taxon>
        <taxon>Agaricomycotina</taxon>
        <taxon>Tremellomycetes</taxon>
        <taxon>Filobasidiales</taxon>
        <taxon>Filobasidiaceae</taxon>
        <taxon>Filobasidium</taxon>
    </lineage>
</organism>
<comment type="caution">
    <text evidence="2">The sequence shown here is derived from an EMBL/GenBank/DDBJ whole genome shotgun (WGS) entry which is preliminary data.</text>
</comment>
<evidence type="ECO:0000313" key="3">
    <source>
        <dbReference type="Proteomes" id="UP000812966"/>
    </source>
</evidence>
<evidence type="ECO:0000256" key="1">
    <source>
        <dbReference type="SAM" id="MobiDB-lite"/>
    </source>
</evidence>
<accession>A0A8K0JSX1</accession>
<feature type="compositionally biased region" description="Basic and acidic residues" evidence="1">
    <location>
        <begin position="52"/>
        <end position="72"/>
    </location>
</feature>
<keyword evidence="3" id="KW-1185">Reference proteome</keyword>
<protein>
    <submittedName>
        <fullName evidence="2">Uncharacterized protein</fullName>
    </submittedName>
</protein>
<proteinExistence type="predicted"/>
<gene>
    <name evidence="2" type="ORF">FFLO_00218</name>
</gene>
<reference evidence="2" key="1">
    <citation type="submission" date="2020-04" db="EMBL/GenBank/DDBJ databases">
        <title>Analysis of mating type loci in Filobasidium floriforme.</title>
        <authorList>
            <person name="Nowrousian M."/>
        </authorList>
    </citation>
    <scope>NUCLEOTIDE SEQUENCE</scope>
    <source>
        <strain evidence="2">CBS 6242</strain>
    </source>
</reference>
<dbReference type="AlphaFoldDB" id="A0A8K0JSX1"/>
<name>A0A8K0JSX1_9TREE</name>
<dbReference type="OrthoDB" id="2591016at2759"/>
<evidence type="ECO:0000313" key="2">
    <source>
        <dbReference type="EMBL" id="KAG7580010.1"/>
    </source>
</evidence>